<dbReference type="EMBL" id="GGEC01069698">
    <property type="protein sequence ID" value="MBX50182.1"/>
    <property type="molecule type" value="Transcribed_RNA"/>
</dbReference>
<sequence length="53" mass="6087">MLSGRWYRGFRTHLGQPDHYICSNEQKNKSYNCKGGQGWNLGVTLERLEGNVS</sequence>
<protein>
    <submittedName>
        <fullName evidence="1">Uncharacterized protein</fullName>
    </submittedName>
</protein>
<organism evidence="1">
    <name type="scientific">Rhizophora mucronata</name>
    <name type="common">Asiatic mangrove</name>
    <dbReference type="NCBI Taxonomy" id="61149"/>
    <lineage>
        <taxon>Eukaryota</taxon>
        <taxon>Viridiplantae</taxon>
        <taxon>Streptophyta</taxon>
        <taxon>Embryophyta</taxon>
        <taxon>Tracheophyta</taxon>
        <taxon>Spermatophyta</taxon>
        <taxon>Magnoliopsida</taxon>
        <taxon>eudicotyledons</taxon>
        <taxon>Gunneridae</taxon>
        <taxon>Pentapetalae</taxon>
        <taxon>rosids</taxon>
        <taxon>fabids</taxon>
        <taxon>Malpighiales</taxon>
        <taxon>Rhizophoraceae</taxon>
        <taxon>Rhizophora</taxon>
    </lineage>
</organism>
<dbReference type="AlphaFoldDB" id="A0A2P2P607"/>
<name>A0A2P2P607_RHIMU</name>
<evidence type="ECO:0000313" key="1">
    <source>
        <dbReference type="EMBL" id="MBX50182.1"/>
    </source>
</evidence>
<proteinExistence type="predicted"/>
<accession>A0A2P2P607</accession>
<reference evidence="1" key="1">
    <citation type="submission" date="2018-02" db="EMBL/GenBank/DDBJ databases">
        <title>Rhizophora mucronata_Transcriptome.</title>
        <authorList>
            <person name="Meera S.P."/>
            <person name="Sreeshan A."/>
            <person name="Augustine A."/>
        </authorList>
    </citation>
    <scope>NUCLEOTIDE SEQUENCE</scope>
    <source>
        <tissue evidence="1">Leaf</tissue>
    </source>
</reference>